<accession>A0AAD8IJW1</accession>
<dbReference type="InterPro" id="IPR029413">
    <property type="entry name" value="RG-lyase_II"/>
</dbReference>
<reference evidence="2" key="1">
    <citation type="submission" date="2023-02" db="EMBL/GenBank/DDBJ databases">
        <title>Genome of toxic invasive species Heracleum sosnowskyi carries increased number of genes despite the absence of recent whole-genome duplications.</title>
        <authorList>
            <person name="Schelkunov M."/>
            <person name="Shtratnikova V."/>
            <person name="Makarenko M."/>
            <person name="Klepikova A."/>
            <person name="Omelchenko D."/>
            <person name="Novikova G."/>
            <person name="Obukhova E."/>
            <person name="Bogdanov V."/>
            <person name="Penin A."/>
            <person name="Logacheva M."/>
        </authorList>
    </citation>
    <scope>NUCLEOTIDE SEQUENCE</scope>
    <source>
        <strain evidence="2">Hsosn_3</strain>
        <tissue evidence="2">Leaf</tissue>
    </source>
</reference>
<dbReference type="AlphaFoldDB" id="A0AAD8IJW1"/>
<keyword evidence="3" id="KW-1185">Reference proteome</keyword>
<name>A0AAD8IJW1_9APIA</name>
<reference evidence="2" key="2">
    <citation type="submission" date="2023-05" db="EMBL/GenBank/DDBJ databases">
        <authorList>
            <person name="Schelkunov M.I."/>
        </authorList>
    </citation>
    <scope>NUCLEOTIDE SEQUENCE</scope>
    <source>
        <strain evidence="2">Hsosn_3</strain>
        <tissue evidence="2">Leaf</tissue>
    </source>
</reference>
<proteinExistence type="predicted"/>
<organism evidence="2 3">
    <name type="scientific">Heracleum sosnowskyi</name>
    <dbReference type="NCBI Taxonomy" id="360622"/>
    <lineage>
        <taxon>Eukaryota</taxon>
        <taxon>Viridiplantae</taxon>
        <taxon>Streptophyta</taxon>
        <taxon>Embryophyta</taxon>
        <taxon>Tracheophyta</taxon>
        <taxon>Spermatophyta</taxon>
        <taxon>Magnoliopsida</taxon>
        <taxon>eudicotyledons</taxon>
        <taxon>Gunneridae</taxon>
        <taxon>Pentapetalae</taxon>
        <taxon>asterids</taxon>
        <taxon>campanulids</taxon>
        <taxon>Apiales</taxon>
        <taxon>Apiaceae</taxon>
        <taxon>Apioideae</taxon>
        <taxon>apioid superclade</taxon>
        <taxon>Tordylieae</taxon>
        <taxon>Tordyliinae</taxon>
        <taxon>Heracleum</taxon>
    </lineage>
</organism>
<evidence type="ECO:0000313" key="2">
    <source>
        <dbReference type="EMBL" id="KAK1385285.1"/>
    </source>
</evidence>
<dbReference type="InterPro" id="IPR051850">
    <property type="entry name" value="Polysacch_Lyase_4"/>
</dbReference>
<dbReference type="EMBL" id="JAUIZM010000005">
    <property type="protein sequence ID" value="KAK1385285.1"/>
    <property type="molecule type" value="Genomic_DNA"/>
</dbReference>
<feature type="domain" description="Rhamnogalacturonan lyase" evidence="1">
    <location>
        <begin position="32"/>
        <end position="61"/>
    </location>
</feature>
<dbReference type="Proteomes" id="UP001237642">
    <property type="component" value="Unassembled WGS sequence"/>
</dbReference>
<evidence type="ECO:0000313" key="3">
    <source>
        <dbReference type="Proteomes" id="UP001237642"/>
    </source>
</evidence>
<comment type="caution">
    <text evidence="2">The sequence shown here is derived from an EMBL/GenBank/DDBJ whole genome shotgun (WGS) entry which is preliminary data.</text>
</comment>
<dbReference type="PANTHER" id="PTHR32018:SF1">
    <property type="entry name" value="RHAMNOGALACTURONAN ENDOLYASE"/>
    <property type="match status" value="1"/>
</dbReference>
<gene>
    <name evidence="2" type="ORF">POM88_023020</name>
</gene>
<dbReference type="Pfam" id="PF14686">
    <property type="entry name" value="fn3_3"/>
    <property type="match status" value="1"/>
</dbReference>
<sequence>MTSSTLASLSKGFAELSTDGQFMQLRSKQVRDYNLYAWVPGFIGDFRWEKLITVTPGGSTDAGTLTYKPPRDGPTLWEIGTPNRSAASFFVPEPDPNYIKKLYVNHPDK</sequence>
<evidence type="ECO:0000259" key="1">
    <source>
        <dbReference type="Pfam" id="PF14686"/>
    </source>
</evidence>
<protein>
    <recommendedName>
        <fullName evidence="1">Rhamnogalacturonan lyase domain-containing protein</fullName>
    </recommendedName>
</protein>
<dbReference type="PANTHER" id="PTHR32018">
    <property type="entry name" value="RHAMNOGALACTURONATE LYASE FAMILY PROTEIN"/>
    <property type="match status" value="1"/>
</dbReference>